<proteinExistence type="inferred from homology"/>
<organism evidence="2 3">
    <name type="scientific">Paramarasmius palmivorus</name>
    <dbReference type="NCBI Taxonomy" id="297713"/>
    <lineage>
        <taxon>Eukaryota</taxon>
        <taxon>Fungi</taxon>
        <taxon>Dikarya</taxon>
        <taxon>Basidiomycota</taxon>
        <taxon>Agaricomycotina</taxon>
        <taxon>Agaricomycetes</taxon>
        <taxon>Agaricomycetidae</taxon>
        <taxon>Agaricales</taxon>
        <taxon>Marasmiineae</taxon>
        <taxon>Marasmiaceae</taxon>
        <taxon>Paramarasmius</taxon>
    </lineage>
</organism>
<gene>
    <name evidence="2" type="ORF">VNI00_010869</name>
</gene>
<evidence type="ECO:0000313" key="2">
    <source>
        <dbReference type="EMBL" id="KAK7037649.1"/>
    </source>
</evidence>
<dbReference type="Proteomes" id="UP001383192">
    <property type="component" value="Unassembled WGS sequence"/>
</dbReference>
<sequence>MLQDVLKTEQIADEAVLAAKLSKASGPIFGPLDTKEKFIQVAIEQRKGIVFGGTAEGTYTCTMISAKAGHGEYNEQAITFFTEFMHKELGIPGERGFIFLINPGTNNIGFCGETLQTLAPRVGLASYLESGEKPEVNK</sequence>
<dbReference type="EMBL" id="JAYKXP010000045">
    <property type="protein sequence ID" value="KAK7037649.1"/>
    <property type="molecule type" value="Genomic_DNA"/>
</dbReference>
<evidence type="ECO:0000313" key="3">
    <source>
        <dbReference type="Proteomes" id="UP001383192"/>
    </source>
</evidence>
<evidence type="ECO:0000256" key="1">
    <source>
        <dbReference type="ARBA" id="ARBA00005851"/>
    </source>
</evidence>
<comment type="similarity">
    <text evidence="1">Belongs to the MIF family.</text>
</comment>
<comment type="caution">
    <text evidence="2">The sequence shown here is derived from an EMBL/GenBank/DDBJ whole genome shotgun (WGS) entry which is preliminary data.</text>
</comment>
<keyword evidence="3" id="KW-1185">Reference proteome</keyword>
<reference evidence="2 3" key="1">
    <citation type="submission" date="2024-01" db="EMBL/GenBank/DDBJ databases">
        <title>A draft genome for a cacao thread blight-causing isolate of Paramarasmius palmivorus.</title>
        <authorList>
            <person name="Baruah I.K."/>
            <person name="Bukari Y."/>
            <person name="Amoako-Attah I."/>
            <person name="Meinhardt L.W."/>
            <person name="Bailey B.A."/>
            <person name="Cohen S.P."/>
        </authorList>
    </citation>
    <scope>NUCLEOTIDE SEQUENCE [LARGE SCALE GENOMIC DNA]</scope>
    <source>
        <strain evidence="2 3">GH-12</strain>
    </source>
</reference>
<name>A0AAW0CH04_9AGAR</name>
<dbReference type="InterPro" id="IPR014347">
    <property type="entry name" value="Tautomerase/MIF_sf"/>
</dbReference>
<dbReference type="Gene3D" id="3.30.429.10">
    <property type="entry name" value="Macrophage Migration Inhibitory Factor"/>
    <property type="match status" value="1"/>
</dbReference>
<dbReference type="Pfam" id="PF01187">
    <property type="entry name" value="MIF"/>
    <property type="match status" value="1"/>
</dbReference>
<dbReference type="AlphaFoldDB" id="A0AAW0CH04"/>
<accession>A0AAW0CH04</accession>
<dbReference type="InterPro" id="IPR001398">
    <property type="entry name" value="Macrophage_inhib_fac"/>
</dbReference>
<protein>
    <submittedName>
        <fullName evidence="2">Uncharacterized protein</fullName>
    </submittedName>
</protein>
<dbReference type="SUPFAM" id="SSF55331">
    <property type="entry name" value="Tautomerase/MIF"/>
    <property type="match status" value="1"/>
</dbReference>